<reference evidence="1 2" key="1">
    <citation type="submission" date="2013-11" db="EMBL/GenBank/DDBJ databases">
        <title>Metagenomic analysis of a methanogenic consortium involved in long chain n-alkane degradation.</title>
        <authorList>
            <person name="Davidova I.A."/>
            <person name="Callaghan A.V."/>
            <person name="Wawrik B."/>
            <person name="Pruitt S."/>
            <person name="Marks C."/>
            <person name="Duncan K.E."/>
            <person name="Suflita J.M."/>
        </authorList>
    </citation>
    <scope>NUCLEOTIDE SEQUENCE [LARGE SCALE GENOMIC DNA]</scope>
    <source>
        <strain evidence="1 2">SPR</strain>
    </source>
</reference>
<protein>
    <recommendedName>
        <fullName evidence="3">N-acetyltransferase domain-containing protein</fullName>
    </recommendedName>
</protein>
<comment type="caution">
    <text evidence="1">The sequence shown here is derived from an EMBL/GenBank/DDBJ whole genome shotgun (WGS) entry which is preliminary data.</text>
</comment>
<evidence type="ECO:0000313" key="1">
    <source>
        <dbReference type="EMBL" id="KIX15667.1"/>
    </source>
</evidence>
<evidence type="ECO:0000313" key="2">
    <source>
        <dbReference type="Proteomes" id="UP000032233"/>
    </source>
</evidence>
<dbReference type="InParanoid" id="A0A0D2GLU4"/>
<dbReference type="Proteomes" id="UP000032233">
    <property type="component" value="Unassembled WGS sequence"/>
</dbReference>
<dbReference type="STRING" id="1429043.X474_01840"/>
<dbReference type="OrthoDB" id="5416633at2"/>
<evidence type="ECO:0008006" key="3">
    <source>
        <dbReference type="Google" id="ProtNLM"/>
    </source>
</evidence>
<gene>
    <name evidence="1" type="ORF">X474_01840</name>
</gene>
<proteinExistence type="predicted"/>
<dbReference type="AlphaFoldDB" id="A0A0D2GLU4"/>
<dbReference type="Gene3D" id="3.40.630.30">
    <property type="match status" value="1"/>
</dbReference>
<accession>A0A0D2GLU4</accession>
<organism evidence="1 2">
    <name type="scientific">Dethiosulfatarculus sandiegensis</name>
    <dbReference type="NCBI Taxonomy" id="1429043"/>
    <lineage>
        <taxon>Bacteria</taxon>
        <taxon>Pseudomonadati</taxon>
        <taxon>Thermodesulfobacteriota</taxon>
        <taxon>Desulfarculia</taxon>
        <taxon>Desulfarculales</taxon>
        <taxon>Desulfarculaceae</taxon>
        <taxon>Dethiosulfatarculus</taxon>
    </lineage>
</organism>
<dbReference type="RefSeq" id="WP_044346376.1">
    <property type="nucleotide sequence ID" value="NZ_AZAC01000002.1"/>
</dbReference>
<dbReference type="EMBL" id="AZAC01000002">
    <property type="protein sequence ID" value="KIX15667.1"/>
    <property type="molecule type" value="Genomic_DNA"/>
</dbReference>
<name>A0A0D2GLU4_9BACT</name>
<keyword evidence="2" id="KW-1185">Reference proteome</keyword>
<sequence>MAKPDKEIVQSSKGPIEVRSYVTPEYIDSCELDEGIGVFPQYRSLLTSKKSLRSLAAEKKNNLCLCVDEGNHIVGYCVRRKPPSDERWAEMDPPLLFEVLGENARGWRSHGLMKPMLRLICNEPENEDRILYIVGYTWTWDMEETHKTLQEYRDTIIHLLTPYGFRQYPTNEPNVSLRAENLFMARLGENIERPVKRNFTNLLFGIRED</sequence>